<dbReference type="Pfam" id="PF04003">
    <property type="entry name" value="Utp12"/>
    <property type="match status" value="1"/>
</dbReference>
<dbReference type="SMART" id="SM00320">
    <property type="entry name" value="WD40"/>
    <property type="match status" value="12"/>
</dbReference>
<dbReference type="EMBL" id="AP028909">
    <property type="protein sequence ID" value="BES88272.1"/>
    <property type="molecule type" value="Genomic_DNA"/>
</dbReference>
<feature type="repeat" description="WD" evidence="6">
    <location>
        <begin position="155"/>
        <end position="196"/>
    </location>
</feature>
<proteinExistence type="inferred from homology"/>
<organism evidence="8 9">
    <name type="scientific">Nesidiocoris tenuis</name>
    <dbReference type="NCBI Taxonomy" id="355587"/>
    <lineage>
        <taxon>Eukaryota</taxon>
        <taxon>Metazoa</taxon>
        <taxon>Ecdysozoa</taxon>
        <taxon>Arthropoda</taxon>
        <taxon>Hexapoda</taxon>
        <taxon>Insecta</taxon>
        <taxon>Pterygota</taxon>
        <taxon>Neoptera</taxon>
        <taxon>Paraneoptera</taxon>
        <taxon>Hemiptera</taxon>
        <taxon>Heteroptera</taxon>
        <taxon>Panheteroptera</taxon>
        <taxon>Cimicomorpha</taxon>
        <taxon>Miridae</taxon>
        <taxon>Dicyphina</taxon>
        <taxon>Nesidiocoris</taxon>
    </lineage>
</organism>
<dbReference type="SUPFAM" id="SSF50998">
    <property type="entry name" value="Quinoprotein alcohol dehydrogenase-like"/>
    <property type="match status" value="1"/>
</dbReference>
<dbReference type="PANTHER" id="PTHR19853:SF0">
    <property type="entry name" value="WD REPEAT-CONTAINING PROTEIN 3"/>
    <property type="match status" value="1"/>
</dbReference>
<dbReference type="Pfam" id="PF00400">
    <property type="entry name" value="WD40"/>
    <property type="match status" value="3"/>
</dbReference>
<feature type="repeat" description="WD" evidence="6">
    <location>
        <begin position="518"/>
        <end position="559"/>
    </location>
</feature>
<feature type="repeat" description="WD" evidence="6">
    <location>
        <begin position="560"/>
        <end position="601"/>
    </location>
</feature>
<evidence type="ECO:0000256" key="1">
    <source>
        <dbReference type="ARBA" id="ARBA00004604"/>
    </source>
</evidence>
<dbReference type="Gene3D" id="2.130.10.10">
    <property type="entry name" value="YVTN repeat-like/Quinoprotein amine dehydrogenase"/>
    <property type="match status" value="3"/>
</dbReference>
<evidence type="ECO:0000259" key="7">
    <source>
        <dbReference type="Pfam" id="PF04003"/>
    </source>
</evidence>
<dbReference type="Pfam" id="PF25172">
    <property type="entry name" value="Beta-prop_WDR3_2nd"/>
    <property type="match status" value="1"/>
</dbReference>
<dbReference type="CDD" id="cd00200">
    <property type="entry name" value="WD40"/>
    <property type="match status" value="1"/>
</dbReference>
<dbReference type="PROSITE" id="PS00678">
    <property type="entry name" value="WD_REPEATS_1"/>
    <property type="match status" value="2"/>
</dbReference>
<feature type="repeat" description="WD" evidence="6">
    <location>
        <begin position="113"/>
        <end position="154"/>
    </location>
</feature>
<evidence type="ECO:0000256" key="2">
    <source>
        <dbReference type="ARBA" id="ARBA00022574"/>
    </source>
</evidence>
<gene>
    <name evidence="8" type="ORF">NTJ_01078</name>
</gene>
<accession>A0ABN7A7K2</accession>
<feature type="repeat" description="WD" evidence="6">
    <location>
        <begin position="423"/>
        <end position="457"/>
    </location>
</feature>
<dbReference type="Proteomes" id="UP001307889">
    <property type="component" value="Chromosome 1"/>
</dbReference>
<comment type="subcellular location">
    <subcellularLocation>
        <location evidence="1">Nucleus</location>
        <location evidence="1">Nucleolus</location>
    </subcellularLocation>
</comment>
<dbReference type="PANTHER" id="PTHR19853">
    <property type="entry name" value="WD REPEAT CONTAINING PROTEIN 3 WDR3"/>
    <property type="match status" value="1"/>
</dbReference>
<dbReference type="InterPro" id="IPR011047">
    <property type="entry name" value="Quinoprotein_ADH-like_sf"/>
</dbReference>
<evidence type="ECO:0000313" key="8">
    <source>
        <dbReference type="EMBL" id="BES88272.1"/>
    </source>
</evidence>
<dbReference type="PRINTS" id="PR00320">
    <property type="entry name" value="GPROTEINBRPT"/>
</dbReference>
<keyword evidence="2 6" id="KW-0853">WD repeat</keyword>
<dbReference type="InterPro" id="IPR036322">
    <property type="entry name" value="WD40_repeat_dom_sf"/>
</dbReference>
<dbReference type="InterPro" id="IPR051570">
    <property type="entry name" value="TBC1_cilium_biogenesis"/>
</dbReference>
<dbReference type="InterPro" id="IPR015943">
    <property type="entry name" value="WD40/YVTN_repeat-like_dom_sf"/>
</dbReference>
<dbReference type="InterPro" id="IPR007148">
    <property type="entry name" value="SSU_processome_Utp12"/>
</dbReference>
<keyword evidence="4" id="KW-0539">Nucleus</keyword>
<comment type="similarity">
    <text evidence="5">Belongs to the WD repeat WDR3/UTP12 family.</text>
</comment>
<keyword evidence="3" id="KW-0677">Repeat</keyword>
<dbReference type="PROSITE" id="PS50294">
    <property type="entry name" value="WD_REPEATS_REGION"/>
    <property type="match status" value="6"/>
</dbReference>
<evidence type="ECO:0000256" key="6">
    <source>
        <dbReference type="PROSITE-ProRule" id="PRU00221"/>
    </source>
</evidence>
<evidence type="ECO:0000313" key="9">
    <source>
        <dbReference type="Proteomes" id="UP001307889"/>
    </source>
</evidence>
<evidence type="ECO:0000256" key="5">
    <source>
        <dbReference type="ARBA" id="ARBA00038229"/>
    </source>
</evidence>
<dbReference type="InterPro" id="IPR019775">
    <property type="entry name" value="WD40_repeat_CS"/>
</dbReference>
<dbReference type="SUPFAM" id="SSF50978">
    <property type="entry name" value="WD40 repeat-like"/>
    <property type="match status" value="1"/>
</dbReference>
<dbReference type="InterPro" id="IPR020472">
    <property type="entry name" value="WD40_PAC1"/>
</dbReference>
<feature type="domain" description="Small-subunit processome Utp12" evidence="7">
    <location>
        <begin position="713"/>
        <end position="815"/>
    </location>
</feature>
<protein>
    <submittedName>
        <fullName evidence="8">Dip2/Utp12 Family</fullName>
    </submittedName>
</protein>
<feature type="repeat" description="WD" evidence="6">
    <location>
        <begin position="71"/>
        <end position="112"/>
    </location>
</feature>
<evidence type="ECO:0000256" key="4">
    <source>
        <dbReference type="ARBA" id="ARBA00023242"/>
    </source>
</evidence>
<dbReference type="PROSITE" id="PS51257">
    <property type="entry name" value="PROKAR_LIPOPROTEIN"/>
    <property type="match status" value="1"/>
</dbReference>
<sequence>MGLTKQHLRYSLEGTFSIISSGGCNITFISYQGQDGRFVACGACECIIIWDLRLGNQALKIPLGVHSEVTYLSSSPDVSCLAFDSNGHRLVSGSKDTELVLWDLIDERGLERLTGHRNVVSSALFLKNNNVLISSSKDTFIKFWNLDTSYCYRTIAAHVTEVWTLSLLGNDEYLVAGSNDSSLMVWSLHQNSSESLNAREVISQKCGAIMREGRGRIVSAAVDNTGRTLCVHGTDSKAEVFEFLTKDEAARRSKKRIAKEAKKALKLKIDGDKLEKEISLKDVVRKVGSFTCCDKLKSISIVRGNAELRAAVSLANNAVELFSLKSTDVGTNTFTTLRKLVQPGHQGEVRAVAFSSDNLAIASVGADAIKIWNRVSLSCLRTVLTDYALCVCFVPGDRHVIVGLKNGSVLVVDLSTGEVLESIAAHTAEVWSITKTHDNAGVVTASGDSTVKVWKFELVSTESSKAKVLSILHTRTLKVNEPVLSVKVSPCGKLVAASLLDTSTKIFFFDTFKFFLGLYGHKMPVLTSDISYDSSLIVTGSADRSVKIWGLDFGDCHRSLFAHDDSVTAVQFVPKTHLFFSCGKDGKLKQWDGDTFEKIITLDGHFGECWNLAVGGDFVVSCGKDRVLRLYTRTDEILVLEDEMEEERGKDELASGQDSLAKLPSIKTVTAERGAENLMECVEILNKYKEDVTGGKKPEIPPIMKALAVRTPSDYLFKLLASIKPSDLGEALLLLSFHHVTFILEMLPRLLACPNKCELATKTLLLLLRIHQNPIAADTTKLLLMEKLQSSASQALEECTDLVGVNLHGLLYLQRQMEAAEGIALFQDATVQFRERQKRKLRKEVVTKATGLSL</sequence>
<dbReference type="InterPro" id="IPR001680">
    <property type="entry name" value="WD40_rpt"/>
</dbReference>
<dbReference type="PROSITE" id="PS50082">
    <property type="entry name" value="WD_REPEATS_2"/>
    <property type="match status" value="6"/>
</dbReference>
<evidence type="ECO:0000256" key="3">
    <source>
        <dbReference type="ARBA" id="ARBA00022737"/>
    </source>
</evidence>
<keyword evidence="9" id="KW-1185">Reference proteome</keyword>
<reference evidence="8 9" key="1">
    <citation type="submission" date="2023-09" db="EMBL/GenBank/DDBJ databases">
        <title>Nesidiocoris tenuis whole genome shotgun sequence.</title>
        <authorList>
            <person name="Shibata T."/>
            <person name="Shimoda M."/>
            <person name="Kobayashi T."/>
            <person name="Uehara T."/>
        </authorList>
    </citation>
    <scope>NUCLEOTIDE SEQUENCE [LARGE SCALE GENOMIC DNA]</scope>
    <source>
        <strain evidence="8 9">Japan</strain>
    </source>
</reference>
<name>A0ABN7A7K2_9HEMI</name>